<dbReference type="CDD" id="cd08497">
    <property type="entry name" value="MbnE-like"/>
    <property type="match status" value="1"/>
</dbReference>
<dbReference type="GO" id="GO:0042884">
    <property type="term" value="P:microcin transport"/>
    <property type="evidence" value="ECO:0007669"/>
    <property type="project" value="TreeGrafter"/>
</dbReference>
<dbReference type="PANTHER" id="PTHR30290">
    <property type="entry name" value="PERIPLASMIC BINDING COMPONENT OF ABC TRANSPORTER"/>
    <property type="match status" value="1"/>
</dbReference>
<reference evidence="3 4" key="1">
    <citation type="submission" date="2018-06" db="EMBL/GenBank/DDBJ databases">
        <title>Draft Genome Sequence of a Novel Marine Bacterium Related to the Verrucomicrobia.</title>
        <authorList>
            <person name="Vosseberg J."/>
            <person name="Martijn J."/>
            <person name="Ettema T.J.G."/>
        </authorList>
    </citation>
    <scope>NUCLEOTIDE SEQUENCE [LARGE SCALE GENOMIC DNA]</scope>
    <source>
        <strain evidence="3">TARA_B100001123</strain>
    </source>
</reference>
<dbReference type="AlphaFoldDB" id="A0A2Z4ACL2"/>
<dbReference type="GO" id="GO:0030288">
    <property type="term" value="C:outer membrane-bounded periplasmic space"/>
    <property type="evidence" value="ECO:0007669"/>
    <property type="project" value="TreeGrafter"/>
</dbReference>
<dbReference type="InterPro" id="IPR000914">
    <property type="entry name" value="SBP_5_dom"/>
</dbReference>
<dbReference type="PIRSF" id="PIRSF002741">
    <property type="entry name" value="MppA"/>
    <property type="match status" value="1"/>
</dbReference>
<dbReference type="Pfam" id="PF00496">
    <property type="entry name" value="SBP_bac_5"/>
    <property type="match status" value="1"/>
</dbReference>
<dbReference type="PANTHER" id="PTHR30290:SF64">
    <property type="entry name" value="ABC TRANSPORTER PERIPLASMIC BINDING PROTEIN"/>
    <property type="match status" value="1"/>
</dbReference>
<gene>
    <name evidence="3" type="primary">appA</name>
    <name evidence="3" type="ORF">DF168_00844</name>
</gene>
<dbReference type="SUPFAM" id="SSF53850">
    <property type="entry name" value="Periplasmic binding protein-like II"/>
    <property type="match status" value="1"/>
</dbReference>
<feature type="domain" description="Solute-binding protein family 5" evidence="2">
    <location>
        <begin position="79"/>
        <end position="451"/>
    </location>
</feature>
<accession>A0A2Z4ACL2</accession>
<evidence type="ECO:0000259" key="2">
    <source>
        <dbReference type="Pfam" id="PF00496"/>
    </source>
</evidence>
<sequence>MAVQTFGQGYKTFPERDWKDLYNPIIDHNAQVGGKFIAFASQYPKSFNYYLDNNILNSRLFGLMFESLLSIHPVNLSHQPGLAKEWQISEDKKTFTFQIDEHAKWSDGKPVTAADVMWTFEAIMKPENLTGPHKVSLERFEAPKHLEDGRIQFKANQVHWRNLLSLGSFTILPAHVFSNKDFNKINFEFPVVSGLYELGDIKEGQYVRLERRNNWWAKNMKRNQGSGNFQTLEFRFYAERETAFEAFRKGEIDFFAVYTSHRWVQQTFGEAFKRNHIIKQEVYNYNPVGFQGFAMNMRREPFDDLKVRKALAHLLDRRTMNATLMHNQYFLHRSYYEDLYNPSNPCMNPIIEFNKEQARRLLNEAGWKANPTTGILEKGDKTFRIKFLTRSTAAEKFLVIFKEDLRDVGIIMEIDRKDWAAWARDMDEYNFDMTWAAWGAGIWKDPESMWHSKEAVRPSGNNITGFSNSRVDQLIDQQREIFDVNLRNAILREIDGIIANNIPYILLWNINYTRLLYWNKFGMPDSVLNKYGDEDSAYTYWWLDPDSEADLVESKETGHSLPSKSFKIVFDELFQGVGLEANLEAN</sequence>
<dbReference type="InterPro" id="IPR039424">
    <property type="entry name" value="SBP_5"/>
</dbReference>
<evidence type="ECO:0000256" key="1">
    <source>
        <dbReference type="ARBA" id="ARBA00022729"/>
    </source>
</evidence>
<evidence type="ECO:0000313" key="4">
    <source>
        <dbReference type="Proteomes" id="UP000247465"/>
    </source>
</evidence>
<proteinExistence type="predicted"/>
<dbReference type="Gene3D" id="3.10.105.10">
    <property type="entry name" value="Dipeptide-binding Protein, Domain 3"/>
    <property type="match status" value="2"/>
</dbReference>
<protein>
    <submittedName>
        <fullName evidence="3">Oligopeptide-binding protein AppA</fullName>
    </submittedName>
</protein>
<organism evidence="3 4">
    <name type="scientific">Candidatus Moanibacter tarae</name>
    <dbReference type="NCBI Taxonomy" id="2200854"/>
    <lineage>
        <taxon>Bacteria</taxon>
        <taxon>Pseudomonadati</taxon>
        <taxon>Verrucomicrobiota</taxon>
        <taxon>Opitutia</taxon>
        <taxon>Puniceicoccales</taxon>
        <taxon>Puniceicoccales incertae sedis</taxon>
        <taxon>Candidatus Moanibacter</taxon>
    </lineage>
</organism>
<dbReference type="GO" id="GO:1904680">
    <property type="term" value="F:peptide transmembrane transporter activity"/>
    <property type="evidence" value="ECO:0007669"/>
    <property type="project" value="TreeGrafter"/>
</dbReference>
<dbReference type="GO" id="GO:0015833">
    <property type="term" value="P:peptide transport"/>
    <property type="evidence" value="ECO:0007669"/>
    <property type="project" value="TreeGrafter"/>
</dbReference>
<dbReference type="Proteomes" id="UP000247465">
    <property type="component" value="Chromosome"/>
</dbReference>
<keyword evidence="1" id="KW-0732">Signal</keyword>
<evidence type="ECO:0000313" key="3">
    <source>
        <dbReference type="EMBL" id="AWT59651.1"/>
    </source>
</evidence>
<dbReference type="Gene3D" id="3.40.190.10">
    <property type="entry name" value="Periplasmic binding protein-like II"/>
    <property type="match status" value="2"/>
</dbReference>
<dbReference type="GO" id="GO:0043190">
    <property type="term" value="C:ATP-binding cassette (ABC) transporter complex"/>
    <property type="evidence" value="ECO:0007669"/>
    <property type="project" value="InterPro"/>
</dbReference>
<name>A0A2Z4ACL2_9BACT</name>
<dbReference type="InterPro" id="IPR030678">
    <property type="entry name" value="Peptide/Ni-bd"/>
</dbReference>
<dbReference type="EMBL" id="CP029803">
    <property type="protein sequence ID" value="AWT59651.1"/>
    <property type="molecule type" value="Genomic_DNA"/>
</dbReference>
<dbReference type="KEGG" id="mtar:DF168_00844"/>